<evidence type="ECO:0000313" key="3">
    <source>
        <dbReference type="Proteomes" id="UP000786662"/>
    </source>
</evidence>
<evidence type="ECO:0000259" key="1">
    <source>
        <dbReference type="Pfam" id="PF20803"/>
    </source>
</evidence>
<proteinExistence type="predicted"/>
<organism evidence="2 3">
    <name type="scientific">Candidatus Sungiibacteriota bacterium</name>
    <dbReference type="NCBI Taxonomy" id="2750080"/>
    <lineage>
        <taxon>Bacteria</taxon>
        <taxon>Candidatus Sungiibacteriota</taxon>
    </lineage>
</organism>
<dbReference type="AlphaFoldDB" id="A0A9D6HPL2"/>
<evidence type="ECO:0000313" key="2">
    <source>
        <dbReference type="EMBL" id="MBI2052232.1"/>
    </source>
</evidence>
<dbReference type="PANTHER" id="PTHR30319:SF1">
    <property type="entry name" value="TRANSCRIPTIONAL REPRESSOR PAAX"/>
    <property type="match status" value="1"/>
</dbReference>
<dbReference type="InterPro" id="IPR048846">
    <property type="entry name" value="PaaX-like_central"/>
</dbReference>
<feature type="domain" description="Transcriptional repressor PaaX-like central Cas2-like" evidence="1">
    <location>
        <begin position="105"/>
        <end position="171"/>
    </location>
</feature>
<accession>A0A9D6HPL2</accession>
<dbReference type="Proteomes" id="UP000786662">
    <property type="component" value="Unassembled WGS sequence"/>
</dbReference>
<dbReference type="Pfam" id="PF20803">
    <property type="entry name" value="PaaX_M"/>
    <property type="match status" value="1"/>
</dbReference>
<reference evidence="2" key="1">
    <citation type="submission" date="2020-07" db="EMBL/GenBank/DDBJ databases">
        <title>Huge and variable diversity of episymbiotic CPR bacteria and DPANN archaea in groundwater ecosystems.</title>
        <authorList>
            <person name="He C.Y."/>
            <person name="Keren R."/>
            <person name="Whittaker M."/>
            <person name="Farag I.F."/>
            <person name="Doudna J."/>
            <person name="Cate J.H.D."/>
            <person name="Banfield J.F."/>
        </authorList>
    </citation>
    <scope>NUCLEOTIDE SEQUENCE</scope>
    <source>
        <strain evidence="2">NC_groundwater_191_Ag_S-0.1um_45_8</strain>
    </source>
</reference>
<dbReference type="EMBL" id="JACOYY010000031">
    <property type="protein sequence ID" value="MBI2052232.1"/>
    <property type="molecule type" value="Genomic_DNA"/>
</dbReference>
<dbReference type="GO" id="GO:0006351">
    <property type="term" value="P:DNA-templated transcription"/>
    <property type="evidence" value="ECO:0007669"/>
    <property type="project" value="TreeGrafter"/>
</dbReference>
<protein>
    <recommendedName>
        <fullName evidence="1">Transcriptional repressor PaaX-like central Cas2-like domain-containing protein</fullName>
    </recommendedName>
</protein>
<sequence length="176" mass="20233">MPYRESITKSILEKLAEIGEASLGNIFPRNRAESLVWRQMLGLPAGYEFSKPTFLTLLHRLKKEGLVGKSGKGKNSKWLVTILGQRRVKYYQNSITTIAKDNIPRLVVYDIPESQRKKRDWIRYELAAAGYEQLQKSVWLGYSPLPEEFIKSIKDFGIEDKVHIVSVNKKGTLHKL</sequence>
<gene>
    <name evidence="2" type="ORF">HYT38_00945</name>
</gene>
<dbReference type="PANTHER" id="PTHR30319">
    <property type="entry name" value="PHENYLACETIC ACID REGULATOR-RELATED TRANSCRIPTIONAL REPRESSOR"/>
    <property type="match status" value="1"/>
</dbReference>
<name>A0A9D6HPL2_9BACT</name>
<comment type="caution">
    <text evidence="2">The sequence shown here is derived from an EMBL/GenBank/DDBJ whole genome shotgun (WGS) entry which is preliminary data.</text>
</comment>